<evidence type="ECO:0000313" key="9">
    <source>
        <dbReference type="EMBL" id="THG07068.1"/>
    </source>
</evidence>
<evidence type="ECO:0000313" key="10">
    <source>
        <dbReference type="Proteomes" id="UP000306102"/>
    </source>
</evidence>
<dbReference type="PANTHER" id="PTHR11757:SF12">
    <property type="entry name" value="PROLYL ENDOPEPTIDASE"/>
    <property type="match status" value="1"/>
</dbReference>
<comment type="caution">
    <text evidence="9">The sequence shown here is derived from an EMBL/GenBank/DDBJ whole genome shotgun (WGS) entry which is preliminary data.</text>
</comment>
<dbReference type="InterPro" id="IPR001375">
    <property type="entry name" value="Peptidase_S9_cat"/>
</dbReference>
<dbReference type="Proteomes" id="UP000306102">
    <property type="component" value="Unassembled WGS sequence"/>
</dbReference>
<dbReference type="Gene3D" id="2.130.10.120">
    <property type="entry name" value="Prolyl oligopeptidase, N-terminal domain"/>
    <property type="match status" value="2"/>
</dbReference>
<dbReference type="EC" id="3.4.21.-" evidence="6"/>
<dbReference type="Gene3D" id="3.40.50.1820">
    <property type="entry name" value="alpha/beta hydrolase"/>
    <property type="match status" value="2"/>
</dbReference>
<proteinExistence type="inferred from homology"/>
<dbReference type="InterPro" id="IPR029058">
    <property type="entry name" value="AB_hydrolase_fold"/>
</dbReference>
<dbReference type="GO" id="GO:0004252">
    <property type="term" value="F:serine-type endopeptidase activity"/>
    <property type="evidence" value="ECO:0007669"/>
    <property type="project" value="UniProtKB-UniRule"/>
</dbReference>
<evidence type="ECO:0000259" key="7">
    <source>
        <dbReference type="Pfam" id="PF00326"/>
    </source>
</evidence>
<dbReference type="InterPro" id="IPR051543">
    <property type="entry name" value="Serine_Peptidase_S9A"/>
</dbReference>
<dbReference type="Pfam" id="PF00326">
    <property type="entry name" value="Peptidase_S9"/>
    <property type="match status" value="1"/>
</dbReference>
<dbReference type="PRINTS" id="PR00862">
    <property type="entry name" value="PROLIGOPTASE"/>
</dbReference>
<evidence type="ECO:0000256" key="3">
    <source>
        <dbReference type="ARBA" id="ARBA00022801"/>
    </source>
</evidence>
<dbReference type="PANTHER" id="PTHR11757">
    <property type="entry name" value="PROTEASE FAMILY S9A OLIGOPEPTIDASE"/>
    <property type="match status" value="1"/>
</dbReference>
<dbReference type="EMBL" id="SDRB02010277">
    <property type="protein sequence ID" value="THG07068.1"/>
    <property type="molecule type" value="Genomic_DNA"/>
</dbReference>
<sequence>MGLGVVSGGRSIRKWSLLSFTLRSCSFFSSLCCRRSGQPISVTVTPPPPPSSPKKVPLSVSVHGRTLEDPYHWMRNTNDPHFIDYLNQENSYAQAFMADTLKLQHTLFSEITTRMPPQVSTPPQRWGPWLYYQYIPVGKEYPVLCRRLATENKGWVETVVNYVRGRFGREEILLDWNEIAEQYGYVHVGTCRVSPDHNLFAYTLDITGGEKFILQVKDLRTMYILPKLRVDGVVSLEWARDGRTLVLCTNLGSDSVVDVPIFTENDSSFCVDITSTKDGKFITVYAIDAINMQGGLRSLCKRVPGVQYFLEHHSGFFYVLTNASLSEDKESPNENYYLGRCQVKDTHFGNWQIPNRPLERCERKVYLSSYSFVRAENPLTQNLRPAERDAGCLTSPLERSPTFQTATLMSEDCRLRDMDIFNGHLVLYLDKKDSSLICSINMPIEVDCKKCLEVDDLAPWFFPLPSNLCTFTPGSNHDFMSSVYRVVLSSPVMPDVIVDYDMSRRTFSIVQQEEVLGVSATTTTGSFSQTSDREVNEHLDTSKDKEKFIQNTEMWTCKDFSDAYLCERKEVLSHDGVSVPLTILYSKNTHQTDQSPGLLLGYGAYGEVLDKSWCADRLSLLDRGWVVAFADVRGGGGVDPSWHKSGSGMHKLNSVYDFLSCGKYLVDEGYVHKDKLGAVGCSAGSLLVGAAINTYPELFRAAILKVPFLDICNTLLDPSLPLTILDYEEFGNPQIQSQLESILQYSPYENIPGGVCCPSNGTMAMIVDENYGLATLFI</sequence>
<keyword evidence="10" id="KW-1185">Reference proteome</keyword>
<protein>
    <recommendedName>
        <fullName evidence="6">Prolyl endopeptidase</fullName>
        <ecNumber evidence="6">3.4.21.-</ecNumber>
    </recommendedName>
</protein>
<dbReference type="GO" id="GO:0006508">
    <property type="term" value="P:proteolysis"/>
    <property type="evidence" value="ECO:0007669"/>
    <property type="project" value="UniProtKB-KW"/>
</dbReference>
<comment type="similarity">
    <text evidence="1 6">Belongs to the peptidase S9A family.</text>
</comment>
<evidence type="ECO:0000256" key="6">
    <source>
        <dbReference type="RuleBase" id="RU368024"/>
    </source>
</evidence>
<reference evidence="9 10" key="1">
    <citation type="journal article" date="2018" name="Proc. Natl. Acad. Sci. U.S.A.">
        <title>Draft genome sequence of Camellia sinensis var. sinensis provides insights into the evolution of the tea genome and tea quality.</title>
        <authorList>
            <person name="Wei C."/>
            <person name="Yang H."/>
            <person name="Wang S."/>
            <person name="Zhao J."/>
            <person name="Liu C."/>
            <person name="Gao L."/>
            <person name="Xia E."/>
            <person name="Lu Y."/>
            <person name="Tai Y."/>
            <person name="She G."/>
            <person name="Sun J."/>
            <person name="Cao H."/>
            <person name="Tong W."/>
            <person name="Gao Q."/>
            <person name="Li Y."/>
            <person name="Deng W."/>
            <person name="Jiang X."/>
            <person name="Wang W."/>
            <person name="Chen Q."/>
            <person name="Zhang S."/>
            <person name="Li H."/>
            <person name="Wu J."/>
            <person name="Wang P."/>
            <person name="Li P."/>
            <person name="Shi C."/>
            <person name="Zheng F."/>
            <person name="Jian J."/>
            <person name="Huang B."/>
            <person name="Shan D."/>
            <person name="Shi M."/>
            <person name="Fang C."/>
            <person name="Yue Y."/>
            <person name="Li F."/>
            <person name="Li D."/>
            <person name="Wei S."/>
            <person name="Han B."/>
            <person name="Jiang C."/>
            <person name="Yin Y."/>
            <person name="Xia T."/>
            <person name="Zhang Z."/>
            <person name="Bennetzen J.L."/>
            <person name="Zhao S."/>
            <person name="Wan X."/>
        </authorList>
    </citation>
    <scope>NUCLEOTIDE SEQUENCE [LARGE SCALE GENOMIC DNA]</scope>
    <source>
        <strain evidence="10">cv. Shuchazao</strain>
        <tissue evidence="9">Leaf</tissue>
    </source>
</reference>
<evidence type="ECO:0000259" key="8">
    <source>
        <dbReference type="Pfam" id="PF02897"/>
    </source>
</evidence>
<evidence type="ECO:0000256" key="4">
    <source>
        <dbReference type="ARBA" id="ARBA00022825"/>
    </source>
</evidence>
<comment type="function">
    <text evidence="5">Serine peptidase whose precise substrate specificity remains unclear. Does not cleave peptides after a arginine or lysine residue. Regulates trans-Golgi network morphology and sorting by regulating the membrane binding of the AP-1 complex. May play a role in the regulation of synaptic vesicle exocytosis.</text>
</comment>
<keyword evidence="4 6" id="KW-0720">Serine protease</keyword>
<evidence type="ECO:0000256" key="5">
    <source>
        <dbReference type="ARBA" id="ARBA00045448"/>
    </source>
</evidence>
<dbReference type="SUPFAM" id="SSF50993">
    <property type="entry name" value="Peptidase/esterase 'gauge' domain"/>
    <property type="match status" value="1"/>
</dbReference>
<dbReference type="Pfam" id="PF02897">
    <property type="entry name" value="Peptidase_S9_N"/>
    <property type="match status" value="1"/>
</dbReference>
<name>A0A4S4DUT9_CAMSN</name>
<feature type="domain" description="Peptidase S9A N-terminal" evidence="8">
    <location>
        <begin position="53"/>
        <end position="291"/>
    </location>
</feature>
<dbReference type="SUPFAM" id="SSF53474">
    <property type="entry name" value="alpha/beta-Hydrolases"/>
    <property type="match status" value="1"/>
</dbReference>
<dbReference type="AlphaFoldDB" id="A0A4S4DUT9"/>
<gene>
    <name evidence="9" type="ORF">TEA_016313</name>
</gene>
<dbReference type="InterPro" id="IPR002470">
    <property type="entry name" value="Peptidase_S9A"/>
</dbReference>
<keyword evidence="3 6" id="KW-0378">Hydrolase</keyword>
<feature type="domain" description="Peptidase S9 prolyl oligopeptidase catalytic" evidence="7">
    <location>
        <begin position="618"/>
        <end position="751"/>
    </location>
</feature>
<dbReference type="GO" id="GO:0009507">
    <property type="term" value="C:chloroplast"/>
    <property type="evidence" value="ECO:0007669"/>
    <property type="project" value="TreeGrafter"/>
</dbReference>
<organism evidence="9 10">
    <name type="scientific">Camellia sinensis var. sinensis</name>
    <name type="common">China tea</name>
    <dbReference type="NCBI Taxonomy" id="542762"/>
    <lineage>
        <taxon>Eukaryota</taxon>
        <taxon>Viridiplantae</taxon>
        <taxon>Streptophyta</taxon>
        <taxon>Embryophyta</taxon>
        <taxon>Tracheophyta</taxon>
        <taxon>Spermatophyta</taxon>
        <taxon>Magnoliopsida</taxon>
        <taxon>eudicotyledons</taxon>
        <taxon>Gunneridae</taxon>
        <taxon>Pentapetalae</taxon>
        <taxon>asterids</taxon>
        <taxon>Ericales</taxon>
        <taxon>Theaceae</taxon>
        <taxon>Camellia</taxon>
    </lineage>
</organism>
<evidence type="ECO:0000256" key="2">
    <source>
        <dbReference type="ARBA" id="ARBA00022670"/>
    </source>
</evidence>
<accession>A0A4S4DUT9</accession>
<dbReference type="InterPro" id="IPR023302">
    <property type="entry name" value="Pept_S9A_N"/>
</dbReference>
<evidence type="ECO:0000256" key="1">
    <source>
        <dbReference type="ARBA" id="ARBA00005228"/>
    </source>
</evidence>
<keyword evidence="2 6" id="KW-0645">Protease</keyword>